<keyword evidence="7" id="KW-0378">Hydrolase</keyword>
<sequence>MADERLPHSAATQQLLLRAHSPTTAKQIYSDKIDHRPLLLKPSSPPRHILKSRAARRKARQAEKTKAKSKTLSSRQRRRLGLDEIPRDGHRYHLYEPLHQLWLGYAREILANDLFTGGPGAAAKLSSAELHGALAQVVRSRCPDRVGIRGIVVRDRKFVMEIVTPTRGLKIVPKEGTTFRFEVAPLDQKPGDNPFVFEVLGDQLMLRSADRANKKFKMHFLPNL</sequence>
<feature type="region of interest" description="Disordered" evidence="9">
    <location>
        <begin position="36"/>
        <end position="82"/>
    </location>
</feature>
<keyword evidence="4 8" id="KW-0819">tRNA processing</keyword>
<dbReference type="Proteomes" id="UP000224854">
    <property type="component" value="Unassembled WGS sequence"/>
</dbReference>
<dbReference type="InterPro" id="IPR036980">
    <property type="entry name" value="RNase_P/MRP_Rpp29_sf"/>
</dbReference>
<dbReference type="EMBL" id="NJEU01000222">
    <property type="protein sequence ID" value="PHH78475.1"/>
    <property type="molecule type" value="Genomic_DNA"/>
</dbReference>
<dbReference type="InterPro" id="IPR016848">
    <property type="entry name" value="RNase_P/MRP_Rpp29-subunit"/>
</dbReference>
<dbReference type="Gene3D" id="2.30.30.210">
    <property type="entry name" value="Ribonuclease P/MRP, subunit p29"/>
    <property type="match status" value="1"/>
</dbReference>
<evidence type="ECO:0000256" key="7">
    <source>
        <dbReference type="ARBA" id="ARBA00022801"/>
    </source>
</evidence>
<dbReference type="AlphaFoldDB" id="A0A2C5Z9C6"/>
<dbReference type="Pfam" id="PF01868">
    <property type="entry name" value="RNase_P-MRP_p29"/>
    <property type="match status" value="1"/>
</dbReference>
<dbReference type="GO" id="GO:0005634">
    <property type="term" value="C:nucleus"/>
    <property type="evidence" value="ECO:0007669"/>
    <property type="project" value="UniProtKB-SubCell"/>
</dbReference>
<keyword evidence="3" id="KW-0963">Cytoplasm</keyword>
<dbReference type="GO" id="GO:0001682">
    <property type="term" value="P:tRNA 5'-leader removal"/>
    <property type="evidence" value="ECO:0007669"/>
    <property type="project" value="InterPro"/>
</dbReference>
<proteinExistence type="inferred from homology"/>
<evidence type="ECO:0000313" key="11">
    <source>
        <dbReference type="Proteomes" id="UP000224854"/>
    </source>
</evidence>
<keyword evidence="5" id="KW-0540">Nuclease</keyword>
<evidence type="ECO:0000256" key="8">
    <source>
        <dbReference type="PIRNR" id="PIRNR027081"/>
    </source>
</evidence>
<evidence type="ECO:0000256" key="1">
    <source>
        <dbReference type="ARBA" id="ARBA00004123"/>
    </source>
</evidence>
<dbReference type="GO" id="GO:0004519">
    <property type="term" value="F:endonuclease activity"/>
    <property type="evidence" value="ECO:0007669"/>
    <property type="project" value="UniProtKB-KW"/>
</dbReference>
<evidence type="ECO:0000256" key="4">
    <source>
        <dbReference type="ARBA" id="ARBA00022694"/>
    </source>
</evidence>
<dbReference type="GO" id="GO:0000172">
    <property type="term" value="C:ribonuclease MRP complex"/>
    <property type="evidence" value="ECO:0007669"/>
    <property type="project" value="InterPro"/>
</dbReference>
<comment type="caution">
    <text evidence="10">The sequence shown here is derived from an EMBL/GenBank/DDBJ whole genome shotgun (WGS) entry which is preliminary data.</text>
</comment>
<dbReference type="GO" id="GO:0030677">
    <property type="term" value="C:ribonuclease P complex"/>
    <property type="evidence" value="ECO:0007669"/>
    <property type="project" value="InterPro"/>
</dbReference>
<dbReference type="SMART" id="SM00538">
    <property type="entry name" value="POP4"/>
    <property type="match status" value="1"/>
</dbReference>
<keyword evidence="11" id="KW-1185">Reference proteome</keyword>
<comment type="subcellular location">
    <subcellularLocation>
        <location evidence="1">Nucleus</location>
    </subcellularLocation>
</comment>
<dbReference type="OrthoDB" id="124041at2759"/>
<evidence type="ECO:0000313" key="10">
    <source>
        <dbReference type="EMBL" id="PHH78475.1"/>
    </source>
</evidence>
<dbReference type="PANTHER" id="PTHR13348:SF0">
    <property type="entry name" value="RIBONUCLEASE P PROTEIN SUBUNIT P29"/>
    <property type="match status" value="1"/>
</dbReference>
<accession>A0A2C5Z9C6</accession>
<dbReference type="InterPro" id="IPR002730">
    <property type="entry name" value="Rpp29/RNP1"/>
</dbReference>
<protein>
    <recommendedName>
        <fullName evidence="8">Ribonuclease P protein subunit</fullName>
    </recommendedName>
</protein>
<name>A0A2C5Z9C6_9HYPO</name>
<dbReference type="GO" id="GO:0006364">
    <property type="term" value="P:rRNA processing"/>
    <property type="evidence" value="ECO:0007669"/>
    <property type="project" value="TreeGrafter"/>
</dbReference>
<evidence type="ECO:0000256" key="5">
    <source>
        <dbReference type="ARBA" id="ARBA00022722"/>
    </source>
</evidence>
<keyword evidence="6" id="KW-0255">Endonuclease</keyword>
<comment type="similarity">
    <text evidence="2">Belongs to the eukaryotic/archaeal RNase P protein component 1 family.</text>
</comment>
<dbReference type="PIRSF" id="PIRSF027081">
    <property type="entry name" value="RNase_P/MRP_p29_subunit"/>
    <property type="match status" value="1"/>
</dbReference>
<evidence type="ECO:0000256" key="2">
    <source>
        <dbReference type="ARBA" id="ARBA00006181"/>
    </source>
</evidence>
<reference evidence="10 11" key="1">
    <citation type="submission" date="2017-06" db="EMBL/GenBank/DDBJ databases">
        <title>Ant-infecting Ophiocordyceps genomes reveal a high diversity of potential behavioral manipulation genes and a possible major role for enterotoxins.</title>
        <authorList>
            <person name="De Bekker C."/>
            <person name="Evans H.C."/>
            <person name="Brachmann A."/>
            <person name="Hughes D.P."/>
        </authorList>
    </citation>
    <scope>NUCLEOTIDE SEQUENCE [LARGE SCALE GENOMIC DNA]</scope>
    <source>
        <strain evidence="10 11">1348a</strain>
    </source>
</reference>
<dbReference type="HAMAP" id="MF_00754">
    <property type="entry name" value="RNase_P_1"/>
    <property type="match status" value="1"/>
</dbReference>
<dbReference type="GO" id="GO:0016787">
    <property type="term" value="F:hydrolase activity"/>
    <property type="evidence" value="ECO:0007669"/>
    <property type="project" value="UniProtKB-KW"/>
</dbReference>
<organism evidence="10 11">
    <name type="scientific">Ophiocordyceps australis</name>
    <dbReference type="NCBI Taxonomy" id="1399860"/>
    <lineage>
        <taxon>Eukaryota</taxon>
        <taxon>Fungi</taxon>
        <taxon>Dikarya</taxon>
        <taxon>Ascomycota</taxon>
        <taxon>Pezizomycotina</taxon>
        <taxon>Sordariomycetes</taxon>
        <taxon>Hypocreomycetidae</taxon>
        <taxon>Hypocreales</taxon>
        <taxon>Ophiocordycipitaceae</taxon>
        <taxon>Ophiocordyceps</taxon>
    </lineage>
</organism>
<dbReference type="PANTHER" id="PTHR13348">
    <property type="entry name" value="RIBONUCLEASE P SUBUNIT P29"/>
    <property type="match status" value="1"/>
</dbReference>
<dbReference type="SUPFAM" id="SSF101744">
    <property type="entry name" value="Rof/RNase P subunit-like"/>
    <property type="match status" value="1"/>
</dbReference>
<dbReference type="InterPro" id="IPR023538">
    <property type="entry name" value="RNP1"/>
</dbReference>
<dbReference type="InterPro" id="IPR023534">
    <property type="entry name" value="Rof/RNase_P-like"/>
</dbReference>
<keyword evidence="8" id="KW-0539">Nucleus</keyword>
<evidence type="ECO:0000256" key="9">
    <source>
        <dbReference type="SAM" id="MobiDB-lite"/>
    </source>
</evidence>
<evidence type="ECO:0000256" key="3">
    <source>
        <dbReference type="ARBA" id="ARBA00022490"/>
    </source>
</evidence>
<dbReference type="GO" id="GO:0033204">
    <property type="term" value="F:ribonuclease P RNA binding"/>
    <property type="evidence" value="ECO:0007669"/>
    <property type="project" value="InterPro"/>
</dbReference>
<evidence type="ECO:0000256" key="6">
    <source>
        <dbReference type="ARBA" id="ARBA00022759"/>
    </source>
</evidence>
<feature type="compositionally biased region" description="Basic residues" evidence="9">
    <location>
        <begin position="48"/>
        <end position="59"/>
    </location>
</feature>
<gene>
    <name evidence="10" type="ORF">CDD82_3028</name>
</gene>